<feature type="compositionally biased region" description="Basic and acidic residues" evidence="9">
    <location>
        <begin position="870"/>
        <end position="884"/>
    </location>
</feature>
<feature type="transmembrane region" description="Helical" evidence="10">
    <location>
        <begin position="490"/>
        <end position="511"/>
    </location>
</feature>
<dbReference type="InterPro" id="IPR000644">
    <property type="entry name" value="CBS_dom"/>
</dbReference>
<sequence>MTPSVRKTELDSLVRPSALRYGHPVRRAQEKSAKSPAAVLPINRARRCDRDCSRQSNRLNSSASPETVGFNCITAMPSAITREVLERVARYRRITDDNREALLENDDEEVGFEYKRKTRRESFVGFCRRHYQNVVHFLVEDWLISGLLGVITAVLSIGVDVAIEYMQHYRVILYDNAQNYSQSYAFLSWVSYITVFTTLAAVFCHFVSKQAIGSGIPEVKVIMHGFMLKNYLTFKTLIAKIVGLTLTLGSGLPVGKEGPFVHMGAIVASLLTKTTKSWQNPAFFSNEGRQMEMLSSGCAVGIACTFSSPAGAVLYGIESTHKYFAVKNYWRAFFATTCSAVIFRFANAAIIPQHIAGTITAYYQTNFPNEVFLVEEIPAFMLIGALSGVFGALFVFIHRRIAYFRQRNRVYRVIFGSNPLLFTFFMAIVVGLVTYPAGLGSYIAGKLTFRESLADFIANCTLTAGNHSDMACSYEAKMRWFGGSHDEGNMLYTMCGYLLVTYFLVAICVSLAIPAGIFVPSFVIGACGGRLIGELMALAFPEGIRGLDGPQIYPGLYAVVGAAAYTGAVTHSLSIAVIVCETTGQLSPLLPVLIALMVGNAIASFLQPSVYESIIKIKNYPHLAELPPSRISVHTLKVEEIMVHDVVCLTKTTTYKELRDILIATPHLRCYPLVTDTKEQILLGSISRKYLNYLLTTHLGPDPSLMTQRRRTRTASEILGTFRRNSTVNMNTVLLTDRNISGSHLLAHSPLHDVRRETSPLAPLLRRQTDTEVVHHSLLDRATQLLKPIDLDEVAIDSTPFQLVLGTSLYKVHTLFSLLGLNHAYVTYRGQLMGVISLKELRETLENIYTRGAVPTTAAERKTTVCIPSGDDRIDDDEKKHEDNSSINDPPSIEENSDESDMLTIHVHKTPNDKEDDDRSSLLH</sequence>
<feature type="transmembrane region" description="Helical" evidence="10">
    <location>
        <begin position="410"/>
        <end position="433"/>
    </location>
</feature>
<dbReference type="PRINTS" id="PR00762">
    <property type="entry name" value="CLCHANNEL"/>
</dbReference>
<dbReference type="Gene3D" id="3.10.580.10">
    <property type="entry name" value="CBS-domain"/>
    <property type="match status" value="1"/>
</dbReference>
<keyword evidence="5 10" id="KW-1133">Transmembrane helix</keyword>
<dbReference type="WBParaSite" id="L893_g2615.t2">
    <property type="protein sequence ID" value="L893_g2615.t2"/>
    <property type="gene ID" value="L893_g2615"/>
</dbReference>
<keyword evidence="3 10" id="KW-0812">Transmembrane</keyword>
<reference evidence="13" key="1">
    <citation type="submission" date="2016-11" db="UniProtKB">
        <authorList>
            <consortium name="WormBaseParasite"/>
        </authorList>
    </citation>
    <scope>IDENTIFICATION</scope>
</reference>
<feature type="transmembrane region" description="Helical" evidence="10">
    <location>
        <begin position="552"/>
        <end position="579"/>
    </location>
</feature>
<dbReference type="FunFam" id="1.10.3080.10:FF:000020">
    <property type="entry name" value="Chloride channel protein"/>
    <property type="match status" value="1"/>
</dbReference>
<dbReference type="SUPFAM" id="SSF81340">
    <property type="entry name" value="Clc chloride channel"/>
    <property type="match status" value="1"/>
</dbReference>
<feature type="transmembrane region" description="Helical" evidence="10">
    <location>
        <begin position="377"/>
        <end position="398"/>
    </location>
</feature>
<feature type="region of interest" description="Disordered" evidence="9">
    <location>
        <begin position="860"/>
        <end position="924"/>
    </location>
</feature>
<dbReference type="PANTHER" id="PTHR45720:SF5">
    <property type="entry name" value="CHLORIDE CHANNEL PROTEIN"/>
    <property type="match status" value="1"/>
</dbReference>
<feature type="transmembrane region" description="Helical" evidence="10">
    <location>
        <begin position="586"/>
        <end position="606"/>
    </location>
</feature>
<dbReference type="InterPro" id="IPR046342">
    <property type="entry name" value="CBS_dom_sf"/>
</dbReference>
<evidence type="ECO:0000313" key="12">
    <source>
        <dbReference type="Proteomes" id="UP000095287"/>
    </source>
</evidence>
<evidence type="ECO:0000256" key="1">
    <source>
        <dbReference type="ARBA" id="ARBA00004141"/>
    </source>
</evidence>
<evidence type="ECO:0000259" key="11">
    <source>
        <dbReference type="Pfam" id="PF00571"/>
    </source>
</evidence>
<evidence type="ECO:0000256" key="10">
    <source>
        <dbReference type="SAM" id="Phobius"/>
    </source>
</evidence>
<evidence type="ECO:0000256" key="3">
    <source>
        <dbReference type="ARBA" id="ARBA00022692"/>
    </source>
</evidence>
<keyword evidence="2" id="KW-0813">Transport</keyword>
<organism evidence="12 13">
    <name type="scientific">Steinernema glaseri</name>
    <dbReference type="NCBI Taxonomy" id="37863"/>
    <lineage>
        <taxon>Eukaryota</taxon>
        <taxon>Metazoa</taxon>
        <taxon>Ecdysozoa</taxon>
        <taxon>Nematoda</taxon>
        <taxon>Chromadorea</taxon>
        <taxon>Rhabditida</taxon>
        <taxon>Tylenchina</taxon>
        <taxon>Panagrolaimomorpha</taxon>
        <taxon>Strongyloidoidea</taxon>
        <taxon>Steinernematidae</taxon>
        <taxon>Steinernema</taxon>
    </lineage>
</organism>
<evidence type="ECO:0000256" key="5">
    <source>
        <dbReference type="ARBA" id="ARBA00022989"/>
    </source>
</evidence>
<feature type="transmembrane region" description="Helical" evidence="10">
    <location>
        <begin position="184"/>
        <end position="208"/>
    </location>
</feature>
<proteinExistence type="predicted"/>
<feature type="transmembrane region" description="Helical" evidence="10">
    <location>
        <begin position="518"/>
        <end position="540"/>
    </location>
</feature>
<evidence type="ECO:0000256" key="6">
    <source>
        <dbReference type="ARBA" id="ARBA00023065"/>
    </source>
</evidence>
<evidence type="ECO:0000256" key="4">
    <source>
        <dbReference type="ARBA" id="ARBA00022737"/>
    </source>
</evidence>
<feature type="transmembrane region" description="Helical" evidence="10">
    <location>
        <begin position="142"/>
        <end position="163"/>
    </location>
</feature>
<dbReference type="Pfam" id="PF00654">
    <property type="entry name" value="Voltage_CLC"/>
    <property type="match status" value="1"/>
</dbReference>
<evidence type="ECO:0000256" key="8">
    <source>
        <dbReference type="ARBA" id="ARBA00023214"/>
    </source>
</evidence>
<dbReference type="SUPFAM" id="SSF54631">
    <property type="entry name" value="CBS-domain pair"/>
    <property type="match status" value="1"/>
</dbReference>
<evidence type="ECO:0000256" key="2">
    <source>
        <dbReference type="ARBA" id="ARBA00022448"/>
    </source>
</evidence>
<evidence type="ECO:0000256" key="9">
    <source>
        <dbReference type="SAM" id="MobiDB-lite"/>
    </source>
</evidence>
<keyword evidence="8" id="KW-0868">Chloride</keyword>
<feature type="domain" description="CBS" evidence="11">
    <location>
        <begin position="638"/>
        <end position="690"/>
    </location>
</feature>
<keyword evidence="12" id="KW-1185">Reference proteome</keyword>
<keyword evidence="6" id="KW-0406">Ion transport</keyword>
<accession>A0A1I7ZGB4</accession>
<keyword evidence="7 10" id="KW-0472">Membrane</keyword>
<name>A0A1I7ZGB4_9BILA</name>
<comment type="subcellular location">
    <subcellularLocation>
        <location evidence="1">Membrane</location>
        <topology evidence="1">Multi-pass membrane protein</topology>
    </subcellularLocation>
</comment>
<dbReference type="Pfam" id="PF00571">
    <property type="entry name" value="CBS"/>
    <property type="match status" value="1"/>
</dbReference>
<keyword evidence="4" id="KW-0677">Repeat</keyword>
<protein>
    <submittedName>
        <fullName evidence="13">Chloride channel protein</fullName>
    </submittedName>
</protein>
<dbReference type="InterPro" id="IPR014743">
    <property type="entry name" value="Cl-channel_core"/>
</dbReference>
<dbReference type="CDD" id="cd03683">
    <property type="entry name" value="ClC_1_like"/>
    <property type="match status" value="1"/>
</dbReference>
<dbReference type="Proteomes" id="UP000095287">
    <property type="component" value="Unplaced"/>
</dbReference>
<evidence type="ECO:0000313" key="13">
    <source>
        <dbReference type="WBParaSite" id="L893_g2615.t2"/>
    </source>
</evidence>
<dbReference type="Gene3D" id="1.10.3080.10">
    <property type="entry name" value="Clc chloride channel"/>
    <property type="match status" value="1"/>
</dbReference>
<dbReference type="InterPro" id="IPR050970">
    <property type="entry name" value="Cl_channel_volt-gated"/>
</dbReference>
<feature type="transmembrane region" description="Helical" evidence="10">
    <location>
        <begin position="329"/>
        <end position="351"/>
    </location>
</feature>
<dbReference type="AlphaFoldDB" id="A0A1I7ZGB4"/>
<dbReference type="PANTHER" id="PTHR45720">
    <property type="entry name" value="CHLORIDE CHANNEL PROTEIN 2"/>
    <property type="match status" value="1"/>
</dbReference>
<evidence type="ECO:0000256" key="7">
    <source>
        <dbReference type="ARBA" id="ARBA00023136"/>
    </source>
</evidence>
<dbReference type="GO" id="GO:0005247">
    <property type="term" value="F:voltage-gated chloride channel activity"/>
    <property type="evidence" value="ECO:0007669"/>
    <property type="project" value="TreeGrafter"/>
</dbReference>
<dbReference type="InterPro" id="IPR001807">
    <property type="entry name" value="ClC"/>
</dbReference>
<feature type="compositionally biased region" description="Basic and acidic residues" evidence="9">
    <location>
        <begin position="910"/>
        <end position="924"/>
    </location>
</feature>
<feature type="transmembrane region" description="Helical" evidence="10">
    <location>
        <begin position="293"/>
        <end position="317"/>
    </location>
</feature>
<dbReference type="CDD" id="cd04591">
    <property type="entry name" value="CBS_pair_voltage-gated_CLC_euk_bac"/>
    <property type="match status" value="1"/>
</dbReference>
<dbReference type="GO" id="GO:0005886">
    <property type="term" value="C:plasma membrane"/>
    <property type="evidence" value="ECO:0007669"/>
    <property type="project" value="TreeGrafter"/>
</dbReference>